<evidence type="ECO:0000313" key="3">
    <source>
        <dbReference type="EMBL" id="PUZ44062.1"/>
    </source>
</evidence>
<dbReference type="STRING" id="1504633.A0A2T7CL62"/>
<dbReference type="Proteomes" id="UP000244336">
    <property type="component" value="Chromosome 8"/>
</dbReference>
<name>A0A2T7CL62_9POAL</name>
<protein>
    <recommendedName>
        <fullName evidence="2">Disease resistance R13L4/SHOC-2-like LRR domain-containing protein</fullName>
    </recommendedName>
</protein>
<evidence type="ECO:0000256" key="1">
    <source>
        <dbReference type="ARBA" id="ARBA00022737"/>
    </source>
</evidence>
<dbReference type="PANTHER" id="PTHR36766:SF34">
    <property type="entry name" value="NB-ARC DOMAIN-CONTAINING PROTEIN"/>
    <property type="match status" value="1"/>
</dbReference>
<dbReference type="AlphaFoldDB" id="A0A2T7CL62"/>
<dbReference type="Pfam" id="PF23598">
    <property type="entry name" value="LRR_14"/>
    <property type="match status" value="1"/>
</dbReference>
<accession>A0A2T7CL62</accession>
<keyword evidence="1" id="KW-0677">Repeat</keyword>
<keyword evidence="4" id="KW-1185">Reference proteome</keyword>
<dbReference type="InterPro" id="IPR032675">
    <property type="entry name" value="LRR_dom_sf"/>
</dbReference>
<reference evidence="3 4" key="1">
    <citation type="submission" date="2018-04" db="EMBL/GenBank/DDBJ databases">
        <title>WGS assembly of Panicum hallii var. hallii HAL2.</title>
        <authorList>
            <person name="Lovell J."/>
            <person name="Jenkins J."/>
            <person name="Lowry D."/>
            <person name="Mamidi S."/>
            <person name="Sreedasyam A."/>
            <person name="Weng X."/>
            <person name="Barry K."/>
            <person name="Bonette J."/>
            <person name="Campitelli B."/>
            <person name="Daum C."/>
            <person name="Gordon S."/>
            <person name="Gould B."/>
            <person name="Lipzen A."/>
            <person name="MacQueen A."/>
            <person name="Palacio-Mejia J."/>
            <person name="Plott C."/>
            <person name="Shakirov E."/>
            <person name="Shu S."/>
            <person name="Yoshinaga Y."/>
            <person name="Zane M."/>
            <person name="Rokhsar D."/>
            <person name="Grimwood J."/>
            <person name="Schmutz J."/>
            <person name="Juenger T."/>
        </authorList>
    </citation>
    <scope>NUCLEOTIDE SEQUENCE [LARGE SCALE GENOMIC DNA]</scope>
    <source>
        <strain evidence="4">cv. HAL2</strain>
    </source>
</reference>
<dbReference type="Gramene" id="PUZ44062">
    <property type="protein sequence ID" value="PUZ44062"/>
    <property type="gene ID" value="GQ55_8G059300"/>
</dbReference>
<proteinExistence type="predicted"/>
<dbReference type="SUPFAM" id="SSF52047">
    <property type="entry name" value="RNI-like"/>
    <property type="match status" value="1"/>
</dbReference>
<dbReference type="OrthoDB" id="687176at2759"/>
<gene>
    <name evidence="3" type="ORF">GQ55_8G059300</name>
</gene>
<dbReference type="PANTHER" id="PTHR36766">
    <property type="entry name" value="PLANT BROAD-SPECTRUM MILDEW RESISTANCE PROTEIN RPW8"/>
    <property type="match status" value="1"/>
</dbReference>
<dbReference type="InterPro" id="IPR055414">
    <property type="entry name" value="LRR_R13L4/SHOC2-like"/>
</dbReference>
<dbReference type="EMBL" id="CM009756">
    <property type="protein sequence ID" value="PUZ44062.1"/>
    <property type="molecule type" value="Genomic_DNA"/>
</dbReference>
<sequence length="348" mass="39288">MIKQCDSSYLEGIFNKTSPPRFHYLTQLMLEQLPNLKHMQVLVEFPSLNLQEMPSLEELWTTTSGLEIGEEEEGVQYCFPVLSTLFIGNCPKLNVKPNFPQSLEQLRLVKSNEQLISPDGSSSRQFHPHVDESSSSCGTLAEIHLKKLKLEEMTASSTGWELLPQLSKLETLEIRLCNDLRELPESMHSLKFLQRLHIDVCSTLDVLPEWLGELRSLQELSIVRTPMIASLPQSTKNLTSLVELKVVGWVNLSQLPDAIQHLSSLQVLSLEGCGELSMLPDWIGQLSALRLLRIDRCTALQSLPHSIKCLTDLRSLSITGCPGLAQRYKKEVGDDWHLVSHIPHVMCY</sequence>
<evidence type="ECO:0000259" key="2">
    <source>
        <dbReference type="Pfam" id="PF23598"/>
    </source>
</evidence>
<evidence type="ECO:0000313" key="4">
    <source>
        <dbReference type="Proteomes" id="UP000244336"/>
    </source>
</evidence>
<feature type="domain" description="Disease resistance R13L4/SHOC-2-like LRR" evidence="2">
    <location>
        <begin position="234"/>
        <end position="321"/>
    </location>
</feature>
<organism evidence="3 4">
    <name type="scientific">Panicum hallii var. hallii</name>
    <dbReference type="NCBI Taxonomy" id="1504633"/>
    <lineage>
        <taxon>Eukaryota</taxon>
        <taxon>Viridiplantae</taxon>
        <taxon>Streptophyta</taxon>
        <taxon>Embryophyta</taxon>
        <taxon>Tracheophyta</taxon>
        <taxon>Spermatophyta</taxon>
        <taxon>Magnoliopsida</taxon>
        <taxon>Liliopsida</taxon>
        <taxon>Poales</taxon>
        <taxon>Poaceae</taxon>
        <taxon>PACMAD clade</taxon>
        <taxon>Panicoideae</taxon>
        <taxon>Panicodae</taxon>
        <taxon>Paniceae</taxon>
        <taxon>Panicinae</taxon>
        <taxon>Panicum</taxon>
        <taxon>Panicum sect. Panicum</taxon>
    </lineage>
</organism>
<dbReference type="Gene3D" id="3.80.10.10">
    <property type="entry name" value="Ribonuclease Inhibitor"/>
    <property type="match status" value="1"/>
</dbReference>